<feature type="domain" description="ATPase" evidence="1">
    <location>
        <begin position="17"/>
        <end position="259"/>
    </location>
</feature>
<evidence type="ECO:0000313" key="3">
    <source>
        <dbReference type="Proteomes" id="UP000006556"/>
    </source>
</evidence>
<dbReference type="HOGENOM" id="CLU_053804_1_1_9"/>
<evidence type="ECO:0000259" key="1">
    <source>
        <dbReference type="Pfam" id="PF01637"/>
    </source>
</evidence>
<dbReference type="STRING" id="370438.PTH_0147"/>
<proteinExistence type="predicted"/>
<dbReference type="PANTHER" id="PTHR34301">
    <property type="entry name" value="DNA-BINDING PROTEIN-RELATED"/>
    <property type="match status" value="1"/>
</dbReference>
<keyword evidence="3" id="KW-1185">Reference proteome</keyword>
<dbReference type="eggNOG" id="COG1672">
    <property type="taxonomic scope" value="Bacteria"/>
</dbReference>
<reference evidence="3" key="1">
    <citation type="journal article" date="2008" name="Genome Res.">
        <title>The genome of Pelotomaculum thermopropionicum reveals niche-associated evolution in anaerobic microbiota.</title>
        <authorList>
            <person name="Kosaka T."/>
            <person name="Kato S."/>
            <person name="Shimoyama T."/>
            <person name="Ishii S."/>
            <person name="Abe T."/>
            <person name="Watanabe K."/>
        </authorList>
    </citation>
    <scope>NUCLEOTIDE SEQUENCE [LARGE SCALE GENOMIC DNA]</scope>
    <source>
        <strain evidence="3">DSM 13744 / JCM 10971 / SI</strain>
    </source>
</reference>
<organism evidence="2 3">
    <name type="scientific">Pelotomaculum thermopropionicum (strain DSM 13744 / JCM 10971 / SI)</name>
    <dbReference type="NCBI Taxonomy" id="370438"/>
    <lineage>
        <taxon>Bacteria</taxon>
        <taxon>Bacillati</taxon>
        <taxon>Bacillota</taxon>
        <taxon>Clostridia</taxon>
        <taxon>Eubacteriales</taxon>
        <taxon>Desulfotomaculaceae</taxon>
        <taxon>Pelotomaculum</taxon>
    </lineage>
</organism>
<dbReference type="KEGG" id="pth:PTH_0147"/>
<protein>
    <submittedName>
        <fullName evidence="2">Predicted ATPase</fullName>
    </submittedName>
</protein>
<dbReference type="Pfam" id="PF01637">
    <property type="entry name" value="ATPase_2"/>
    <property type="match status" value="1"/>
</dbReference>
<sequence>MHFPLGGPVPAEDIVGRDDFITSLETRLAEGQSVMLAGPRRIGKTSLAFEVLRRLKKKGFYVGYVDFFRASSKRSIAESIINSCLENRTGIRKTLNAVWDRAKLLAGSAKIAVKVEDLELSIGFPKKEMDDETFLEFALNLPELLAEKDGKRMVMVFDEFQDAGQIAGLDIYKVMRSHFQHQNKVSYLFLGSKESMMQSLFAGKKHAFYRFATVLPIPQIPEEDWMSYIARKFNERGIEVTSDYVLREIVQLAGGHPQDTMLICTEAYYTLLEANERRLSSEIVRIAYERALITLTPVFDEILDEVGKKPLVREVLRRLAIGETVYKDKNNPNNIKRAVDLLSMSAIIEKEGRGKYRFVEPMLKEYILRNY</sequence>
<evidence type="ECO:0000313" key="2">
    <source>
        <dbReference type="EMBL" id="BAF58328.1"/>
    </source>
</evidence>
<accession>A5D5Z9</accession>
<dbReference type="GO" id="GO:0005524">
    <property type="term" value="F:ATP binding"/>
    <property type="evidence" value="ECO:0007669"/>
    <property type="project" value="InterPro"/>
</dbReference>
<dbReference type="InterPro" id="IPR027417">
    <property type="entry name" value="P-loop_NTPase"/>
</dbReference>
<dbReference type="Gene3D" id="3.40.50.300">
    <property type="entry name" value="P-loop containing nucleotide triphosphate hydrolases"/>
    <property type="match status" value="1"/>
</dbReference>
<gene>
    <name evidence="2" type="ordered locus">PTH_0147</name>
</gene>
<dbReference type="Proteomes" id="UP000006556">
    <property type="component" value="Chromosome"/>
</dbReference>
<dbReference type="AlphaFoldDB" id="A5D5Z9"/>
<name>A5D5Z9_PELTS</name>
<dbReference type="InterPro" id="IPR011579">
    <property type="entry name" value="ATPase_dom"/>
</dbReference>
<dbReference type="PANTHER" id="PTHR34301:SF8">
    <property type="entry name" value="ATPASE DOMAIN-CONTAINING PROTEIN"/>
    <property type="match status" value="1"/>
</dbReference>
<dbReference type="EMBL" id="AP009389">
    <property type="protein sequence ID" value="BAF58328.1"/>
    <property type="molecule type" value="Genomic_DNA"/>
</dbReference>
<dbReference type="SUPFAM" id="SSF52540">
    <property type="entry name" value="P-loop containing nucleoside triphosphate hydrolases"/>
    <property type="match status" value="1"/>
</dbReference>